<evidence type="ECO:0000313" key="3">
    <source>
        <dbReference type="Proteomes" id="UP000234331"/>
    </source>
</evidence>
<dbReference type="SUPFAM" id="SSF56801">
    <property type="entry name" value="Acetyl-CoA synthetase-like"/>
    <property type="match status" value="1"/>
</dbReference>
<dbReference type="NCBIfam" id="TIGR03089">
    <property type="entry name" value="TIGR03089 family protein"/>
    <property type="match status" value="1"/>
</dbReference>
<evidence type="ECO:0000313" key="2">
    <source>
        <dbReference type="EMBL" id="SNQ47324.1"/>
    </source>
</evidence>
<dbReference type="Proteomes" id="UP000234331">
    <property type="component" value="Unassembled WGS sequence"/>
</dbReference>
<reference evidence="2 3" key="1">
    <citation type="submission" date="2017-06" db="EMBL/GenBank/DDBJ databases">
        <authorList>
            <person name="Kim H.J."/>
            <person name="Triplett B.A."/>
        </authorList>
    </citation>
    <scope>NUCLEOTIDE SEQUENCE [LARGE SCALE GENOMIC DNA]</scope>
    <source>
        <strain evidence="2">FRACA_ARgP5</strain>
    </source>
</reference>
<dbReference type="RefSeq" id="WP_101831195.1">
    <property type="nucleotide sequence ID" value="NZ_FZMO01000093.1"/>
</dbReference>
<dbReference type="InterPro" id="IPR042099">
    <property type="entry name" value="ANL_N_sf"/>
</dbReference>
<sequence>MIATPPQFLSAVALVESAAASGPDTGARTSAEARPGVPGVAGLLARRLAADPARPLLTFYDDATGERVEFSATTLDNWVAKTANMLVDTVGLEPGERVGVDLPTHWLAVVVALASWSAGLDLVLADSDSDSDSGDSAGLGADGGRSAAAPPPVSRLGALFVAEDRLEATADLPADETVALSLRPLGGRLTRQVPGVLDYAAEVPPHGDRFAAPPAPPEQAGLVRAAERTAAVWGLGPDDRILVTAAMSTATGLLGGLLAPLAAGASIVLCRRLDPAVLARRLESERVSAVLSDADTLVPTPSALPERVRALSLTS</sequence>
<organism evidence="2 3">
    <name type="scientific">Frankia canadensis</name>
    <dbReference type="NCBI Taxonomy" id="1836972"/>
    <lineage>
        <taxon>Bacteria</taxon>
        <taxon>Bacillati</taxon>
        <taxon>Actinomycetota</taxon>
        <taxon>Actinomycetes</taxon>
        <taxon>Frankiales</taxon>
        <taxon>Frankiaceae</taxon>
        <taxon>Frankia</taxon>
    </lineage>
</organism>
<gene>
    <name evidence="2" type="ORF">FRACA_1820005</name>
</gene>
<keyword evidence="3" id="KW-1185">Reference proteome</keyword>
<dbReference type="Gene3D" id="3.40.50.12780">
    <property type="entry name" value="N-terminal domain of ligase-like"/>
    <property type="match status" value="2"/>
</dbReference>
<protein>
    <recommendedName>
        <fullName evidence="4">TIGR03089 family protein</fullName>
    </recommendedName>
</protein>
<evidence type="ECO:0008006" key="4">
    <source>
        <dbReference type="Google" id="ProtNLM"/>
    </source>
</evidence>
<name>A0A2I2KNT0_9ACTN</name>
<feature type="compositionally biased region" description="Low complexity" evidence="1">
    <location>
        <begin position="134"/>
        <end position="148"/>
    </location>
</feature>
<evidence type="ECO:0000256" key="1">
    <source>
        <dbReference type="SAM" id="MobiDB-lite"/>
    </source>
</evidence>
<accession>A0A2I2KNT0</accession>
<feature type="region of interest" description="Disordered" evidence="1">
    <location>
        <begin position="127"/>
        <end position="150"/>
    </location>
</feature>
<dbReference type="InterPro" id="IPR017523">
    <property type="entry name" value="Rv3268"/>
</dbReference>
<proteinExistence type="predicted"/>
<dbReference type="OrthoDB" id="3396763at2"/>
<dbReference type="AlphaFoldDB" id="A0A2I2KNT0"/>
<dbReference type="EMBL" id="FZMO01000093">
    <property type="protein sequence ID" value="SNQ47324.1"/>
    <property type="molecule type" value="Genomic_DNA"/>
</dbReference>